<evidence type="ECO:0000313" key="6">
    <source>
        <dbReference type="Proteomes" id="UP000694559"/>
    </source>
</evidence>
<reference evidence="5" key="2">
    <citation type="submission" date="2025-09" db="UniProtKB">
        <authorList>
            <consortium name="Ensembl"/>
        </authorList>
    </citation>
    <scope>IDENTIFICATION</scope>
</reference>
<feature type="binding site" evidence="4">
    <location>
        <position position="47"/>
    </location>
    <ligand>
        <name>Mg(2+)</name>
        <dbReference type="ChEBI" id="CHEBI:18420"/>
    </ligand>
</feature>
<dbReference type="GO" id="GO:0046872">
    <property type="term" value="F:metal ion binding"/>
    <property type="evidence" value="ECO:0007669"/>
    <property type="project" value="UniProtKB-KW"/>
</dbReference>
<dbReference type="OMA" id="CSFGRCW"/>
<evidence type="ECO:0000256" key="4">
    <source>
        <dbReference type="PIRSR" id="PIRSR606689-2"/>
    </source>
</evidence>
<dbReference type="InterPro" id="IPR006689">
    <property type="entry name" value="Small_GTPase_ARF/SAR"/>
</dbReference>
<dbReference type="InterPro" id="IPR027417">
    <property type="entry name" value="P-loop_NTPase"/>
</dbReference>
<keyword evidence="1 3" id="KW-0547">Nucleotide-binding</keyword>
<dbReference type="Gene3D" id="3.40.50.300">
    <property type="entry name" value="P-loop containing nucleotide triphosphate hydrolases"/>
    <property type="match status" value="1"/>
</dbReference>
<dbReference type="GO" id="GO:0003924">
    <property type="term" value="F:GTPase activity"/>
    <property type="evidence" value="ECO:0007669"/>
    <property type="project" value="InterPro"/>
</dbReference>
<evidence type="ECO:0000256" key="1">
    <source>
        <dbReference type="ARBA" id="ARBA00022741"/>
    </source>
</evidence>
<evidence type="ECO:0000256" key="2">
    <source>
        <dbReference type="ARBA" id="ARBA00023134"/>
    </source>
</evidence>
<dbReference type="PANTHER" id="PTHR11711">
    <property type="entry name" value="ADP RIBOSYLATION FACTOR-RELATED"/>
    <property type="match status" value="1"/>
</dbReference>
<name>A0A8C6XG82_NAJNA</name>
<proteinExistence type="predicted"/>
<protein>
    <submittedName>
        <fullName evidence="5">Uncharacterized protein</fullName>
    </submittedName>
</protein>
<evidence type="ECO:0000313" key="5">
    <source>
        <dbReference type="Ensembl" id="ENSNNAP00000014038.1"/>
    </source>
</evidence>
<dbReference type="Pfam" id="PF00025">
    <property type="entry name" value="Arf"/>
    <property type="match status" value="1"/>
</dbReference>
<dbReference type="AlphaFoldDB" id="A0A8C6XG82"/>
<dbReference type="GeneTree" id="ENSGT00960000191601"/>
<feature type="binding site" evidence="3">
    <location>
        <begin position="23"/>
        <end position="30"/>
    </location>
    <ligand>
        <name>GTP</name>
        <dbReference type="ChEBI" id="CHEBI:37565"/>
    </ligand>
</feature>
<keyword evidence="6" id="KW-1185">Reference proteome</keyword>
<dbReference type="OrthoDB" id="2011769at2759"/>
<dbReference type="GO" id="GO:0005525">
    <property type="term" value="F:GTP binding"/>
    <property type="evidence" value="ECO:0007669"/>
    <property type="project" value="UniProtKB-KW"/>
</dbReference>
<organism evidence="5 6">
    <name type="scientific">Naja naja</name>
    <name type="common">Indian cobra</name>
    <dbReference type="NCBI Taxonomy" id="35670"/>
    <lineage>
        <taxon>Eukaryota</taxon>
        <taxon>Metazoa</taxon>
        <taxon>Chordata</taxon>
        <taxon>Craniata</taxon>
        <taxon>Vertebrata</taxon>
        <taxon>Euteleostomi</taxon>
        <taxon>Lepidosauria</taxon>
        <taxon>Squamata</taxon>
        <taxon>Bifurcata</taxon>
        <taxon>Unidentata</taxon>
        <taxon>Episquamata</taxon>
        <taxon>Toxicofera</taxon>
        <taxon>Serpentes</taxon>
        <taxon>Colubroidea</taxon>
        <taxon>Elapidae</taxon>
        <taxon>Elapinae</taxon>
        <taxon>Naja</taxon>
    </lineage>
</organism>
<sequence>MGLLFSRIYNSFYGMEPRILLLGLDAAGKTTLLYKLKLNEKTSTVPTIVLKFVGWKLSLILCSFGLKHFTALSSCSFGRCWLF</sequence>
<keyword evidence="2 3" id="KW-0342">GTP-binding</keyword>
<dbReference type="Proteomes" id="UP000694559">
    <property type="component" value="Unplaced"/>
</dbReference>
<keyword evidence="4" id="KW-0479">Metal-binding</keyword>
<accession>A0A8C6XG82</accession>
<evidence type="ECO:0000256" key="3">
    <source>
        <dbReference type="PIRSR" id="PIRSR606689-1"/>
    </source>
</evidence>
<reference evidence="5" key="1">
    <citation type="submission" date="2025-08" db="UniProtKB">
        <authorList>
            <consortium name="Ensembl"/>
        </authorList>
    </citation>
    <scope>IDENTIFICATION</scope>
</reference>
<dbReference type="SUPFAM" id="SSF52540">
    <property type="entry name" value="P-loop containing nucleoside triphosphate hydrolases"/>
    <property type="match status" value="1"/>
</dbReference>
<keyword evidence="4" id="KW-0460">Magnesium</keyword>
<feature type="binding site" evidence="4">
    <location>
        <position position="30"/>
    </location>
    <ligand>
        <name>Mg(2+)</name>
        <dbReference type="ChEBI" id="CHEBI:18420"/>
    </ligand>
</feature>
<dbReference type="Ensembl" id="ENSNNAT00000014716.1">
    <property type="protein sequence ID" value="ENSNNAP00000014038.1"/>
    <property type="gene ID" value="ENSNNAG00000009471.1"/>
</dbReference>
<dbReference type="InterPro" id="IPR024156">
    <property type="entry name" value="Small_GTPase_ARF"/>
</dbReference>